<name>A0A7T4TAQ7_9BURK</name>
<dbReference type="AlphaFoldDB" id="A0A7T4TAQ7"/>
<organism evidence="1 2">
    <name type="scientific">Paraburkholderia ginsengisoli</name>
    <dbReference type="NCBI Taxonomy" id="311231"/>
    <lineage>
        <taxon>Bacteria</taxon>
        <taxon>Pseudomonadati</taxon>
        <taxon>Pseudomonadota</taxon>
        <taxon>Betaproteobacteria</taxon>
        <taxon>Burkholderiales</taxon>
        <taxon>Burkholderiaceae</taxon>
        <taxon>Paraburkholderia</taxon>
    </lineage>
</organism>
<evidence type="ECO:0000313" key="2">
    <source>
        <dbReference type="Proteomes" id="UP000595610"/>
    </source>
</evidence>
<reference evidence="1 2" key="1">
    <citation type="submission" date="2020-12" db="EMBL/GenBank/DDBJ databases">
        <title>FDA dAtabase for Regulatory Grade micrObial Sequences (FDA-ARGOS): Supporting development and validation of Infectious Disease Dx tests.</title>
        <authorList>
            <person name="Nelson B."/>
            <person name="Plummer A."/>
            <person name="Tallon L."/>
            <person name="Sadzewicz L."/>
            <person name="Zhao X."/>
            <person name="Boylan J."/>
            <person name="Ott S."/>
            <person name="Bowen H."/>
            <person name="Vavikolanu K."/>
            <person name="Mehta A."/>
            <person name="Aluvathingal J."/>
            <person name="Nadendla S."/>
            <person name="Myers T."/>
            <person name="Yan Y."/>
            <person name="Sichtig H."/>
        </authorList>
    </citation>
    <scope>NUCLEOTIDE SEQUENCE [LARGE SCALE GENOMIC DNA]</scope>
    <source>
        <strain evidence="1 2">FDAARGOS_1049</strain>
    </source>
</reference>
<dbReference type="RefSeq" id="WP_042326387.1">
    <property type="nucleotide sequence ID" value="NZ_CP066076.1"/>
</dbReference>
<dbReference type="KEGG" id="pgis:I6I06_26955"/>
<gene>
    <name evidence="1" type="ORF">I6I06_26955</name>
</gene>
<proteinExistence type="predicted"/>
<sequence>MVAAEKTLHWAVDKWLAPTPSMPARVVQFCHRASHQRYVCVEALRPGGLLSIFFFRHDDGSWNVFPPQAERPAMNGHRRTATALC</sequence>
<dbReference type="Proteomes" id="UP000595610">
    <property type="component" value="Chromosome 2"/>
</dbReference>
<evidence type="ECO:0000313" key="1">
    <source>
        <dbReference type="EMBL" id="QQC66407.1"/>
    </source>
</evidence>
<accession>A0A7T4TAQ7</accession>
<keyword evidence="2" id="KW-1185">Reference proteome</keyword>
<dbReference type="EMBL" id="CP066076">
    <property type="protein sequence ID" value="QQC66407.1"/>
    <property type="molecule type" value="Genomic_DNA"/>
</dbReference>
<protein>
    <submittedName>
        <fullName evidence="1">Uncharacterized protein</fullName>
    </submittedName>
</protein>